<keyword evidence="3" id="KW-1185">Reference proteome</keyword>
<gene>
    <name evidence="2" type="ORF">F5Z01DRAFT_682034</name>
</gene>
<dbReference type="AlphaFoldDB" id="A0A9P7ZKA2"/>
<accession>A0A9P7ZKA2</accession>
<feature type="compositionally biased region" description="Polar residues" evidence="1">
    <location>
        <begin position="444"/>
        <end position="482"/>
    </location>
</feature>
<feature type="compositionally biased region" description="Polar residues" evidence="1">
    <location>
        <begin position="843"/>
        <end position="872"/>
    </location>
</feature>
<dbReference type="RefSeq" id="XP_046117593.1">
    <property type="nucleotide sequence ID" value="XM_046265736.1"/>
</dbReference>
<feature type="region of interest" description="Disordered" evidence="1">
    <location>
        <begin position="1"/>
        <end position="178"/>
    </location>
</feature>
<feature type="region of interest" description="Disordered" evidence="1">
    <location>
        <begin position="324"/>
        <end position="505"/>
    </location>
</feature>
<sequence length="906" mass="98290">MPSRFSAAFRRKSATNPEDLQLHSSATESSFRVLERGQPQEGRTFDGGARMARASAHMTHKVTNSESEVEDNMFAGLNTYRGSGGSNTTKATSTDTSSRHSNASTAPSSADVAHPNDDPRPAKRAITSYEPTPSRHSQKTGGSFLDRAGRTFSFGMQKKNQTPPVKEDNVPDVPPLPMLQREDEYGRTRAMTASTTSTATTATPPRLDGSSGLDMGGDFGSMFSTFDKRASQATLRNDVQRQAQPAPLKIGITNPIDIDPAPRSWNSNKSSDGLMSSPKLSPSLVPRHQPSFEYRTSTSPAGVVDDEDARLLADSVAATKFLTQPAAKGRGGRRAEDDDRFAINLREPVTTDEGEDNLFAGTTTRFSRPAQRPTRPASPPRGSKVMTAAEFERYEKEKNRQHLERSVYGRSAGDEDEEEDDINYDDEEDAEEKAKEAAKRSRNKQAQMQAYRQKNLKTTGGDNGSVSPLSSSRPTFSASLSTPHLGIAKTPSPELARPAPEDDEDDEVPLAILQAHGFPHKNRSASRLSMAGSNPNLRVTSQAQDIRPQSMAGEPSAFNAKRASTLPAFARGLPQDPFAGAGAARPAVRESLSFGGGSPNPDRLAPQVPPHQAVHPGGLVGVIASEERARAMRRGSPNMESQRLAGGGGAGGQNLDPMAGIPPHMMYGAGQQNMAQNRMSQQPLTAADQAQVHMSQQMTQFMQMQMQFMQMMANNQPGGQMPQMPMPYGMPQMPQMQQHQQQPYGMHAPTQSVADFSSGQSTYGQQPMPPRRRDAGSRTMSMVQPNTGSQMLHGGMGGPVFGYTPSIAPSERSNVGLPGRYRPVSQVPQLDVPIHHRASSISGALSLTPTEDSKSRSTSTIKLISKTKNNAGSDDDDEEGWESMRAKRDQKKSRWRLRRGNDHQID</sequence>
<evidence type="ECO:0000313" key="2">
    <source>
        <dbReference type="EMBL" id="KAG9253669.1"/>
    </source>
</evidence>
<feature type="region of interest" description="Disordered" evidence="1">
    <location>
        <begin position="190"/>
        <end position="211"/>
    </location>
</feature>
<name>A0A9P7ZKA2_9HYPO</name>
<feature type="region of interest" description="Disordered" evidence="1">
    <location>
        <begin position="843"/>
        <end position="906"/>
    </location>
</feature>
<feature type="compositionally biased region" description="Acidic residues" evidence="1">
    <location>
        <begin position="414"/>
        <end position="431"/>
    </location>
</feature>
<feature type="region of interest" description="Disordered" evidence="1">
    <location>
        <begin position="756"/>
        <end position="779"/>
    </location>
</feature>
<feature type="region of interest" description="Disordered" evidence="1">
    <location>
        <begin position="634"/>
        <end position="654"/>
    </location>
</feature>
<evidence type="ECO:0000256" key="1">
    <source>
        <dbReference type="SAM" id="MobiDB-lite"/>
    </source>
</evidence>
<feature type="compositionally biased region" description="Basic and acidic residues" evidence="1">
    <location>
        <begin position="390"/>
        <end position="407"/>
    </location>
</feature>
<feature type="compositionally biased region" description="Polar residues" evidence="1">
    <location>
        <begin position="233"/>
        <end position="243"/>
    </location>
</feature>
<feature type="compositionally biased region" description="Polar residues" evidence="1">
    <location>
        <begin position="14"/>
        <end position="30"/>
    </location>
</feature>
<feature type="compositionally biased region" description="Polar residues" evidence="1">
    <location>
        <begin position="756"/>
        <end position="765"/>
    </location>
</feature>
<dbReference type="PANTHER" id="PTHR42068:SF1">
    <property type="entry name" value="YALI0B18964P"/>
    <property type="match status" value="1"/>
</dbReference>
<comment type="caution">
    <text evidence="2">The sequence shown here is derived from an EMBL/GenBank/DDBJ whole genome shotgun (WGS) entry which is preliminary data.</text>
</comment>
<feature type="compositionally biased region" description="Polar residues" evidence="1">
    <location>
        <begin position="86"/>
        <end position="108"/>
    </location>
</feature>
<feature type="compositionally biased region" description="Polar residues" evidence="1">
    <location>
        <begin position="129"/>
        <end position="141"/>
    </location>
</feature>
<dbReference type="PANTHER" id="PTHR42068">
    <property type="entry name" value="YALI0B18964P"/>
    <property type="match status" value="1"/>
</dbReference>
<feature type="compositionally biased region" description="Basic residues" evidence="1">
    <location>
        <begin position="888"/>
        <end position="898"/>
    </location>
</feature>
<feature type="region of interest" description="Disordered" evidence="1">
    <location>
        <begin position="233"/>
        <end position="300"/>
    </location>
</feature>
<dbReference type="Proteomes" id="UP000887229">
    <property type="component" value="Unassembled WGS sequence"/>
</dbReference>
<protein>
    <submittedName>
        <fullName evidence="2">Uncharacterized protein</fullName>
    </submittedName>
</protein>
<dbReference type="GeneID" id="70296639"/>
<proteinExistence type="predicted"/>
<dbReference type="EMBL" id="MU251257">
    <property type="protein sequence ID" value="KAG9253669.1"/>
    <property type="molecule type" value="Genomic_DNA"/>
</dbReference>
<evidence type="ECO:0000313" key="3">
    <source>
        <dbReference type="Proteomes" id="UP000887229"/>
    </source>
</evidence>
<reference evidence="2" key="1">
    <citation type="journal article" date="2021" name="IMA Fungus">
        <title>Genomic characterization of three marine fungi, including Emericellopsis atlantica sp. nov. with signatures of a generalist lifestyle and marine biomass degradation.</title>
        <authorList>
            <person name="Hagestad O.C."/>
            <person name="Hou L."/>
            <person name="Andersen J.H."/>
            <person name="Hansen E.H."/>
            <person name="Altermark B."/>
            <person name="Li C."/>
            <person name="Kuhnert E."/>
            <person name="Cox R.J."/>
            <person name="Crous P.W."/>
            <person name="Spatafora J.W."/>
            <person name="Lail K."/>
            <person name="Amirebrahimi M."/>
            <person name="Lipzen A."/>
            <person name="Pangilinan J."/>
            <person name="Andreopoulos W."/>
            <person name="Hayes R.D."/>
            <person name="Ng V."/>
            <person name="Grigoriev I.V."/>
            <person name="Jackson S.A."/>
            <person name="Sutton T.D.S."/>
            <person name="Dobson A.D.W."/>
            <person name="Rama T."/>
        </authorList>
    </citation>
    <scope>NUCLEOTIDE SEQUENCE</scope>
    <source>
        <strain evidence="2">TS7</strain>
    </source>
</reference>
<organism evidence="2 3">
    <name type="scientific">Emericellopsis atlantica</name>
    <dbReference type="NCBI Taxonomy" id="2614577"/>
    <lineage>
        <taxon>Eukaryota</taxon>
        <taxon>Fungi</taxon>
        <taxon>Dikarya</taxon>
        <taxon>Ascomycota</taxon>
        <taxon>Pezizomycotina</taxon>
        <taxon>Sordariomycetes</taxon>
        <taxon>Hypocreomycetidae</taxon>
        <taxon>Hypocreales</taxon>
        <taxon>Bionectriaceae</taxon>
        <taxon>Emericellopsis</taxon>
    </lineage>
</organism>
<dbReference type="OrthoDB" id="5396252at2759"/>
<feature type="compositionally biased region" description="Polar residues" evidence="1">
    <location>
        <begin position="264"/>
        <end position="280"/>
    </location>
</feature>